<evidence type="ECO:0000256" key="6">
    <source>
        <dbReference type="SAM" id="MobiDB-lite"/>
    </source>
</evidence>
<dbReference type="PANTHER" id="PTHR24096:SF317">
    <property type="entry name" value="ADENYLATE-FORMING ENZYME AFEA"/>
    <property type="match status" value="1"/>
</dbReference>
<reference evidence="9 10" key="1">
    <citation type="journal article" date="2020" name="Genomics">
        <title>Complete, high-quality genomes from long-read metagenomic sequencing of two wolf lichen thalli reveals enigmatic genome architecture.</title>
        <authorList>
            <person name="McKenzie S.K."/>
            <person name="Walston R.F."/>
            <person name="Allen J.L."/>
        </authorList>
    </citation>
    <scope>NUCLEOTIDE SEQUENCE [LARGE SCALE GENOMIC DNA]</scope>
    <source>
        <strain evidence="9">WasteWater1</strain>
    </source>
</reference>
<evidence type="ECO:0000256" key="4">
    <source>
        <dbReference type="ARBA" id="ARBA00022741"/>
    </source>
</evidence>
<dbReference type="GO" id="GO:0019748">
    <property type="term" value="P:secondary metabolic process"/>
    <property type="evidence" value="ECO:0007669"/>
    <property type="project" value="TreeGrafter"/>
</dbReference>
<dbReference type="PANTHER" id="PTHR24096">
    <property type="entry name" value="LONG-CHAIN-FATTY-ACID--COA LIGASE"/>
    <property type="match status" value="1"/>
</dbReference>
<dbReference type="CDD" id="cd05911">
    <property type="entry name" value="Firefly_Luc_like"/>
    <property type="match status" value="1"/>
</dbReference>
<feature type="domain" description="AMP-dependent synthetase/ligase" evidence="7">
    <location>
        <begin position="60"/>
        <end position="422"/>
    </location>
</feature>
<dbReference type="GO" id="GO:0005524">
    <property type="term" value="F:ATP binding"/>
    <property type="evidence" value="ECO:0007669"/>
    <property type="project" value="UniProtKB-KW"/>
</dbReference>
<organism evidence="9 10">
    <name type="scientific">Letharia lupina</name>
    <dbReference type="NCBI Taxonomy" id="560253"/>
    <lineage>
        <taxon>Eukaryota</taxon>
        <taxon>Fungi</taxon>
        <taxon>Dikarya</taxon>
        <taxon>Ascomycota</taxon>
        <taxon>Pezizomycotina</taxon>
        <taxon>Lecanoromycetes</taxon>
        <taxon>OSLEUM clade</taxon>
        <taxon>Lecanoromycetidae</taxon>
        <taxon>Lecanorales</taxon>
        <taxon>Lecanorineae</taxon>
        <taxon>Parmeliaceae</taxon>
        <taxon>Letharia</taxon>
    </lineage>
</organism>
<dbReference type="AlphaFoldDB" id="A0A8H6FGD0"/>
<dbReference type="Pfam" id="PF00501">
    <property type="entry name" value="AMP-binding"/>
    <property type="match status" value="1"/>
</dbReference>
<dbReference type="Gene3D" id="3.30.300.30">
    <property type="match status" value="1"/>
</dbReference>
<dbReference type="InterPro" id="IPR042099">
    <property type="entry name" value="ANL_N_sf"/>
</dbReference>
<comment type="pathway">
    <text evidence="1">Secondary metabolite biosynthesis.</text>
</comment>
<evidence type="ECO:0000256" key="2">
    <source>
        <dbReference type="ARBA" id="ARBA00006432"/>
    </source>
</evidence>
<dbReference type="InterPro" id="IPR025110">
    <property type="entry name" value="AMP-bd_C"/>
</dbReference>
<evidence type="ECO:0008006" key="11">
    <source>
        <dbReference type="Google" id="ProtNLM"/>
    </source>
</evidence>
<proteinExistence type="inferred from homology"/>
<comment type="caution">
    <text evidence="9">The sequence shown here is derived from an EMBL/GenBank/DDBJ whole genome shotgun (WGS) entry which is preliminary data.</text>
</comment>
<evidence type="ECO:0000256" key="5">
    <source>
        <dbReference type="ARBA" id="ARBA00022840"/>
    </source>
</evidence>
<evidence type="ECO:0000256" key="3">
    <source>
        <dbReference type="ARBA" id="ARBA00022598"/>
    </source>
</evidence>
<dbReference type="InterPro" id="IPR000873">
    <property type="entry name" value="AMP-dep_synth/lig_dom"/>
</dbReference>
<keyword evidence="10" id="KW-1185">Reference proteome</keyword>
<dbReference type="RefSeq" id="XP_037155187.1">
    <property type="nucleotide sequence ID" value="XM_037299186.1"/>
</dbReference>
<gene>
    <name evidence="9" type="ORF">HO133_008319</name>
</gene>
<keyword evidence="4" id="KW-0547">Nucleotide-binding</keyword>
<comment type="similarity">
    <text evidence="2">Belongs to the ATP-dependent AMP-binding enzyme family.</text>
</comment>
<evidence type="ECO:0000256" key="1">
    <source>
        <dbReference type="ARBA" id="ARBA00005179"/>
    </source>
</evidence>
<evidence type="ECO:0000313" key="10">
    <source>
        <dbReference type="Proteomes" id="UP000593566"/>
    </source>
</evidence>
<evidence type="ECO:0000259" key="7">
    <source>
        <dbReference type="Pfam" id="PF00501"/>
    </source>
</evidence>
<dbReference type="SUPFAM" id="SSF56801">
    <property type="entry name" value="Acetyl-CoA synthetase-like"/>
    <property type="match status" value="1"/>
</dbReference>
<dbReference type="Gene3D" id="3.40.50.12780">
    <property type="entry name" value="N-terminal domain of ligase-like"/>
    <property type="match status" value="1"/>
</dbReference>
<feature type="region of interest" description="Disordered" evidence="6">
    <location>
        <begin position="599"/>
        <end position="650"/>
    </location>
</feature>
<dbReference type="InterPro" id="IPR045851">
    <property type="entry name" value="AMP-bd_C_sf"/>
</dbReference>
<sequence>MFGNHKYAFLSNLFPIAKIRNTVKRRENSNTWILEDPVEKGSKMDLVSWILGNCDYDQDTKIYIDPENRERSISAKQARATVRQFVAGWKAVGLKPGDCVCVHAFNDIMYTMLFLGIIGAGGRFTGSNPGYTHLELRHHIQSTRARFLITEYELLPVVAQVGEYGVPACNVFALETKSHYVTKSYCNSVQELLNHGERDWVRFSSEEEAKNTTAALLSTSGTTGLPKAAMISHHSFVMQSIMLEDGKEKPYKVSRLISLPEFHAFAFPLAHIAPLREGVPTYIMRRFEQQRYLSIIHQYEITETPLVPVILNALMKGEATTRELLASLRLVWCAGSPLDERAQDAFFRILAPAARVVQVWGMTESGWITTFLWPDTDHTGSVGKLLPGMEAKLVAQNGSIVDRDEEQAEIYVRGPLVMQGYLGNPEASRGMIDAECWLKTGDIGYKDGGKYYIVDRLKEMIKVRGWQVSPAELQAVLMLHPDILDAAVIGILHPKDETTETPRAYVVKVPGSDVDLADIKNHMSNYLARYKSLDGGVVFVDSIPKNPAGKILRKVLKERARSELQSARSTSKLAQSWKLFIKATELLYEHWRAMSMSIPSPATTTDSGNNETGSSNLASPTTASSVYSDVEGEMDCSSKSHAQSDGIVLNPKDFGPRTRMLAPVDTWLLGIKIPGSFDPLPATNDRNMAKDPDLTAPTRVLEAVYDCVQG</sequence>
<dbReference type="GeneID" id="59336716"/>
<name>A0A8H6FGD0_9LECA</name>
<protein>
    <recommendedName>
        <fullName evidence="11">Acetyl-CoA synthetase-like protein</fullName>
    </recommendedName>
</protein>
<dbReference type="GO" id="GO:0016405">
    <property type="term" value="F:CoA-ligase activity"/>
    <property type="evidence" value="ECO:0007669"/>
    <property type="project" value="TreeGrafter"/>
</dbReference>
<dbReference type="Proteomes" id="UP000593566">
    <property type="component" value="Unassembled WGS sequence"/>
</dbReference>
<feature type="domain" description="AMP-binding enzyme C-terminal" evidence="8">
    <location>
        <begin position="472"/>
        <end position="550"/>
    </location>
</feature>
<evidence type="ECO:0000313" key="9">
    <source>
        <dbReference type="EMBL" id="KAF6226878.1"/>
    </source>
</evidence>
<evidence type="ECO:0000259" key="8">
    <source>
        <dbReference type="Pfam" id="PF13193"/>
    </source>
</evidence>
<feature type="compositionally biased region" description="Polar residues" evidence="6">
    <location>
        <begin position="599"/>
        <end position="627"/>
    </location>
</feature>
<accession>A0A8H6FGD0</accession>
<dbReference type="EMBL" id="JACCJB010000005">
    <property type="protein sequence ID" value="KAF6226878.1"/>
    <property type="molecule type" value="Genomic_DNA"/>
</dbReference>
<keyword evidence="5" id="KW-0067">ATP-binding</keyword>
<dbReference type="Pfam" id="PF13193">
    <property type="entry name" value="AMP-binding_C"/>
    <property type="match status" value="1"/>
</dbReference>
<keyword evidence="3" id="KW-0436">Ligase</keyword>